<evidence type="ECO:0000313" key="1">
    <source>
        <dbReference type="EMBL" id="KJV58954.1"/>
    </source>
</evidence>
<evidence type="ECO:0000313" key="2">
    <source>
        <dbReference type="Proteomes" id="UP000033475"/>
    </source>
</evidence>
<dbReference type="Proteomes" id="UP000033475">
    <property type="component" value="Unassembled WGS sequence"/>
</dbReference>
<name>A0A0F3MWK5_RICFI</name>
<comment type="caution">
    <text evidence="1">The sequence shown here is derived from an EMBL/GenBank/DDBJ whole genome shotgun (WGS) entry which is preliminary data.</text>
</comment>
<sequence length="39" mass="4060">MALPARGSISPLSSRGLTGLVAWLEKNVRCHSRVGGNPA</sequence>
<organism evidence="1 2">
    <name type="scientific">Rickettsia felis str. Pedreira</name>
    <dbReference type="NCBI Taxonomy" id="1359196"/>
    <lineage>
        <taxon>Bacteria</taxon>
        <taxon>Pseudomonadati</taxon>
        <taxon>Pseudomonadota</taxon>
        <taxon>Alphaproteobacteria</taxon>
        <taxon>Rickettsiales</taxon>
        <taxon>Rickettsiaceae</taxon>
        <taxon>Rickettsieae</taxon>
        <taxon>Rickettsia</taxon>
        <taxon>spotted fever group</taxon>
    </lineage>
</organism>
<dbReference type="PATRIC" id="fig|1359196.3.peg.1305"/>
<protein>
    <submittedName>
        <fullName evidence="1">Uncharacterized protein</fullName>
    </submittedName>
</protein>
<accession>A0A0F3MWK5</accession>
<gene>
    <name evidence="1" type="ORF">RFEPED_1349</name>
</gene>
<proteinExistence type="predicted"/>
<reference evidence="1 2" key="1">
    <citation type="submission" date="2015-01" db="EMBL/GenBank/DDBJ databases">
        <title>Genome Sequencing of Rickettsiales.</title>
        <authorList>
            <person name="Daugherty S.C."/>
            <person name="Su Q."/>
            <person name="Abolude K."/>
            <person name="Beier-Sexton M."/>
            <person name="Carlyon J.A."/>
            <person name="Carter R."/>
            <person name="Day N.P."/>
            <person name="Dumler S.J."/>
            <person name="Dyachenko V."/>
            <person name="Godinez A."/>
            <person name="Kurtti T.J."/>
            <person name="Lichay M."/>
            <person name="Mullins K.E."/>
            <person name="Ott S."/>
            <person name="Pappas-Brown V."/>
            <person name="Paris D.H."/>
            <person name="Patel P."/>
            <person name="Richards A.L."/>
            <person name="Sadzewicz L."/>
            <person name="Sears K."/>
            <person name="Seidman D."/>
            <person name="Sengamalay N."/>
            <person name="Stenos J."/>
            <person name="Tallon L.J."/>
            <person name="Vincent G."/>
            <person name="Fraser C.M."/>
            <person name="Munderloh U."/>
            <person name="Dunning-Hotopp J.C."/>
        </authorList>
    </citation>
    <scope>NUCLEOTIDE SEQUENCE [LARGE SCALE GENOMIC DNA]</scope>
    <source>
        <strain evidence="1 2">Pedreira</strain>
    </source>
</reference>
<dbReference type="EMBL" id="LANQ01000001">
    <property type="protein sequence ID" value="KJV58954.1"/>
    <property type="molecule type" value="Genomic_DNA"/>
</dbReference>
<dbReference type="AlphaFoldDB" id="A0A0F3MWK5"/>